<dbReference type="FunFam" id="2.60.40.10:FF:000295">
    <property type="entry name" value="Tyrosine-protein phosphatase non-receptor type substrate 1"/>
    <property type="match status" value="1"/>
</dbReference>
<dbReference type="InterPro" id="IPR013783">
    <property type="entry name" value="Ig-like_fold"/>
</dbReference>
<dbReference type="AlphaFoldDB" id="A0A7K9D7Y9"/>
<organism evidence="7 8">
    <name type="scientific">Hemiprocne comata</name>
    <dbReference type="NCBI Taxonomy" id="243314"/>
    <lineage>
        <taxon>Eukaryota</taxon>
        <taxon>Metazoa</taxon>
        <taxon>Chordata</taxon>
        <taxon>Craniata</taxon>
        <taxon>Vertebrata</taxon>
        <taxon>Euteleostomi</taxon>
        <taxon>Archelosauria</taxon>
        <taxon>Archosauria</taxon>
        <taxon>Dinosauria</taxon>
        <taxon>Saurischia</taxon>
        <taxon>Theropoda</taxon>
        <taxon>Coelurosauria</taxon>
        <taxon>Aves</taxon>
        <taxon>Neognathae</taxon>
        <taxon>Neoaves</taxon>
        <taxon>Strisores</taxon>
        <taxon>Apodiformes</taxon>
        <taxon>Apodidae</taxon>
        <taxon>Hemiprocninae</taxon>
        <taxon>Hemiprocne</taxon>
    </lineage>
</organism>
<name>A0A7K9D7Y9_9AVES</name>
<evidence type="ECO:0000256" key="1">
    <source>
        <dbReference type="ARBA" id="ARBA00022729"/>
    </source>
</evidence>
<dbReference type="SUPFAM" id="SSF48726">
    <property type="entry name" value="Immunoglobulin"/>
    <property type="match status" value="3"/>
</dbReference>
<evidence type="ECO:0000313" key="7">
    <source>
        <dbReference type="EMBL" id="NXG60212.1"/>
    </source>
</evidence>
<proteinExistence type="predicted"/>
<dbReference type="InterPro" id="IPR003599">
    <property type="entry name" value="Ig_sub"/>
</dbReference>
<feature type="domain" description="Ig-like" evidence="6">
    <location>
        <begin position="221"/>
        <end position="312"/>
    </location>
</feature>
<feature type="domain" description="Ig-like" evidence="6">
    <location>
        <begin position="1"/>
        <end position="88"/>
    </location>
</feature>
<reference evidence="7 8" key="1">
    <citation type="submission" date="2019-09" db="EMBL/GenBank/DDBJ databases">
        <title>Bird 10,000 Genomes (B10K) Project - Family phase.</title>
        <authorList>
            <person name="Zhang G."/>
        </authorList>
    </citation>
    <scope>NUCLEOTIDE SEQUENCE [LARGE SCALE GENOMIC DNA]</scope>
    <source>
        <strain evidence="7">B10K-DU-001-23</strain>
        <tissue evidence="7">Muscle</tissue>
    </source>
</reference>
<dbReference type="InterPro" id="IPR051755">
    <property type="entry name" value="Ig-like_CS_Receptor"/>
</dbReference>
<evidence type="ECO:0000256" key="5">
    <source>
        <dbReference type="SAM" id="MobiDB-lite"/>
    </source>
</evidence>
<evidence type="ECO:0000256" key="3">
    <source>
        <dbReference type="ARBA" id="ARBA00023180"/>
    </source>
</evidence>
<feature type="domain" description="Ig-like" evidence="6">
    <location>
        <begin position="116"/>
        <end position="214"/>
    </location>
</feature>
<keyword evidence="8" id="KW-1185">Reference proteome</keyword>
<feature type="region of interest" description="Disordered" evidence="5">
    <location>
        <begin position="113"/>
        <end position="132"/>
    </location>
</feature>
<gene>
    <name evidence="7" type="primary">Sirpa_0</name>
    <name evidence="7" type="ORF">HEMCOM_R06520</name>
</gene>
<dbReference type="InterPro" id="IPR013106">
    <property type="entry name" value="Ig_V-set"/>
</dbReference>
<evidence type="ECO:0000259" key="6">
    <source>
        <dbReference type="PROSITE" id="PS50835"/>
    </source>
</evidence>
<keyword evidence="1" id="KW-0732">Signal</keyword>
<dbReference type="OrthoDB" id="6370831at2759"/>
<dbReference type="Pfam" id="PF07654">
    <property type="entry name" value="C1-set"/>
    <property type="match status" value="2"/>
</dbReference>
<keyword evidence="4" id="KW-0393">Immunoglobulin domain</keyword>
<evidence type="ECO:0000256" key="2">
    <source>
        <dbReference type="ARBA" id="ARBA00023157"/>
    </source>
</evidence>
<comment type="caution">
    <text evidence="7">The sequence shown here is derived from an EMBL/GenBank/DDBJ whole genome shotgun (WGS) entry which is preliminary data.</text>
</comment>
<dbReference type="InterPro" id="IPR003597">
    <property type="entry name" value="Ig_C1-set"/>
</dbReference>
<accession>A0A7K9D7Y9</accession>
<dbReference type="SMART" id="SM00406">
    <property type="entry name" value="IGv"/>
    <property type="match status" value="1"/>
</dbReference>
<protein>
    <submittedName>
        <fullName evidence="7">SHPS1 phosphatase</fullName>
    </submittedName>
</protein>
<sequence>SQDFQLQQLQDKVSVTAGETLTLTCTTSGVGPNGPTKWLKSWGSRNETIYEQSPNPPPRVTRVEPESNTDFSIHIGNVHPEDAGTYYCIKFSKVLGRGDEVLRQGNGTEVSIRAKPTPPVMSGPKHRAGPGQSVSVTCTAGGFFPKDISVKWLKDKASISAQQPQVIPGQTKSSYNMSSTATVTLQKDDVRSQLVCEVLHSTLTAPLRETYQLSKALRVSPTVQVVTDPRSPVEVNKIVNFTCHVKGFYPREVAITWLENGTEMKVENIVRLVETHQGLFELWSLVEVQAMEEKNGSMFTCRVVHDAQEPISRMAALWIAAPAQG</sequence>
<dbReference type="SMART" id="SM00407">
    <property type="entry name" value="IGc1"/>
    <property type="match status" value="2"/>
</dbReference>
<evidence type="ECO:0000313" key="8">
    <source>
        <dbReference type="Proteomes" id="UP000518305"/>
    </source>
</evidence>
<dbReference type="Pfam" id="PF07686">
    <property type="entry name" value="V-set"/>
    <property type="match status" value="1"/>
</dbReference>
<dbReference type="PROSITE" id="PS50835">
    <property type="entry name" value="IG_LIKE"/>
    <property type="match status" value="3"/>
</dbReference>
<dbReference type="SMART" id="SM00409">
    <property type="entry name" value="IG"/>
    <property type="match status" value="1"/>
</dbReference>
<keyword evidence="2" id="KW-1015">Disulfide bond</keyword>
<keyword evidence="3" id="KW-0325">Glycoprotein</keyword>
<dbReference type="Proteomes" id="UP000518305">
    <property type="component" value="Unassembled WGS sequence"/>
</dbReference>
<dbReference type="InterPro" id="IPR007110">
    <property type="entry name" value="Ig-like_dom"/>
</dbReference>
<dbReference type="InterPro" id="IPR036179">
    <property type="entry name" value="Ig-like_dom_sf"/>
</dbReference>
<feature type="non-terminal residue" evidence="7">
    <location>
        <position position="1"/>
    </location>
</feature>
<dbReference type="PANTHER" id="PTHR19971">
    <property type="entry name" value="SIGNAL-REGULATORY PROTEIN BETA"/>
    <property type="match status" value="1"/>
</dbReference>
<dbReference type="EMBL" id="VWZJ01006515">
    <property type="protein sequence ID" value="NXG60212.1"/>
    <property type="molecule type" value="Genomic_DNA"/>
</dbReference>
<feature type="non-terminal residue" evidence="7">
    <location>
        <position position="325"/>
    </location>
</feature>
<dbReference type="Gene3D" id="2.60.40.10">
    <property type="entry name" value="Immunoglobulins"/>
    <property type="match status" value="3"/>
</dbReference>
<evidence type="ECO:0000256" key="4">
    <source>
        <dbReference type="ARBA" id="ARBA00023319"/>
    </source>
</evidence>